<proteinExistence type="predicted"/>
<evidence type="ECO:0000313" key="2">
    <source>
        <dbReference type="Proteomes" id="UP000320055"/>
    </source>
</evidence>
<protein>
    <submittedName>
        <fullName evidence="1">Nitroreductase</fullName>
    </submittedName>
</protein>
<dbReference type="PANTHER" id="PTHR43821">
    <property type="entry name" value="NAD(P)H NITROREDUCTASE YDJA-RELATED"/>
    <property type="match status" value="1"/>
</dbReference>
<dbReference type="InterPro" id="IPR000415">
    <property type="entry name" value="Nitroreductase-like"/>
</dbReference>
<dbReference type="EMBL" id="CAACVJ010000097">
    <property type="protein sequence ID" value="VEP13156.1"/>
    <property type="molecule type" value="Genomic_DNA"/>
</dbReference>
<evidence type="ECO:0000313" key="1">
    <source>
        <dbReference type="EMBL" id="VEP13156.1"/>
    </source>
</evidence>
<organism evidence="1 2">
    <name type="scientific">Hyella patelloides LEGE 07179</name>
    <dbReference type="NCBI Taxonomy" id="945734"/>
    <lineage>
        <taxon>Bacteria</taxon>
        <taxon>Bacillati</taxon>
        <taxon>Cyanobacteriota</taxon>
        <taxon>Cyanophyceae</taxon>
        <taxon>Pleurocapsales</taxon>
        <taxon>Hyellaceae</taxon>
        <taxon>Hyella</taxon>
    </lineage>
</organism>
<reference evidence="1 2" key="1">
    <citation type="submission" date="2019-01" db="EMBL/GenBank/DDBJ databases">
        <authorList>
            <person name="Brito A."/>
        </authorList>
    </citation>
    <scope>NUCLEOTIDE SEQUENCE [LARGE SCALE GENOMIC DNA]</scope>
    <source>
        <strain evidence="1">1</strain>
    </source>
</reference>
<sequence>MRTNILQSSHVVVICMERQLSEKIPRIEEIEAVACSVQNMALTASAYGICSFWGSGGVTYTEELKDFLNLGQKDLCLGYLYLGYSDRPATSSRRDPIQDKVEWID</sequence>
<keyword evidence="2" id="KW-1185">Reference proteome</keyword>
<dbReference type="InterPro" id="IPR052530">
    <property type="entry name" value="NAD(P)H_nitroreductase"/>
</dbReference>
<dbReference type="GO" id="GO:0016491">
    <property type="term" value="F:oxidoreductase activity"/>
    <property type="evidence" value="ECO:0007669"/>
    <property type="project" value="InterPro"/>
</dbReference>
<gene>
    <name evidence="1" type="ORF">H1P_1860014</name>
</gene>
<name>A0A563VNY2_9CYAN</name>
<dbReference type="Proteomes" id="UP000320055">
    <property type="component" value="Unassembled WGS sequence"/>
</dbReference>
<dbReference type="Gene3D" id="3.40.109.10">
    <property type="entry name" value="NADH Oxidase"/>
    <property type="match status" value="1"/>
</dbReference>
<dbReference type="PANTHER" id="PTHR43821:SF1">
    <property type="entry name" value="NAD(P)H NITROREDUCTASE YDJA-RELATED"/>
    <property type="match status" value="1"/>
</dbReference>
<dbReference type="AlphaFoldDB" id="A0A563VNY2"/>
<dbReference type="SUPFAM" id="SSF55469">
    <property type="entry name" value="FMN-dependent nitroreductase-like"/>
    <property type="match status" value="1"/>
</dbReference>
<accession>A0A563VNY2</accession>